<dbReference type="Pfam" id="PF13481">
    <property type="entry name" value="AAA_25"/>
    <property type="match status" value="1"/>
</dbReference>
<dbReference type="InterPro" id="IPR025246">
    <property type="entry name" value="IS30-like_HTH"/>
</dbReference>
<feature type="domain" description="Transposase IS30-like HTH" evidence="1">
    <location>
        <begin position="257"/>
        <end position="289"/>
    </location>
</feature>
<protein>
    <submittedName>
        <fullName evidence="2">AAA family ATPase</fullName>
    </submittedName>
</protein>
<dbReference type="EMBL" id="JBHUDY010000001">
    <property type="protein sequence ID" value="MFD1610825.1"/>
    <property type="molecule type" value="Genomic_DNA"/>
</dbReference>
<sequence length="293" mass="31714">MHVYQPVSLPDLLQRDFPPRELLLTPWLPCQGIAMVFAPRGAGKTHFSLGVAYAVACGGIYLTWKAPAPKKVLIIDGEMPGAALQERWASIVQASPIEPPAPDQVRILAADLFRDGLPDLASVEGQKAIEPAIGDADLIVVDNLSTLARSGKENESESWGIMQAWALEMRRKGKTVLFVHHAGKGGEQRGTSKREDVMDSVVKLSLPNDYSPADGARFVVSFTKSRGFSGPAAEAFEASLRDGMWTTRALEDVRTTQILELAAEGLNQRDIAQEVGCSAATVNRVLKRNKGEA</sequence>
<organism evidence="2 3">
    <name type="scientific">Sphingomonas tabacisoli</name>
    <dbReference type="NCBI Taxonomy" id="2249466"/>
    <lineage>
        <taxon>Bacteria</taxon>
        <taxon>Pseudomonadati</taxon>
        <taxon>Pseudomonadota</taxon>
        <taxon>Alphaproteobacteria</taxon>
        <taxon>Sphingomonadales</taxon>
        <taxon>Sphingomonadaceae</taxon>
        <taxon>Sphingomonas</taxon>
    </lineage>
</organism>
<evidence type="ECO:0000313" key="2">
    <source>
        <dbReference type="EMBL" id="MFD1610825.1"/>
    </source>
</evidence>
<dbReference type="InterPro" id="IPR036388">
    <property type="entry name" value="WH-like_DNA-bd_sf"/>
</dbReference>
<evidence type="ECO:0000313" key="3">
    <source>
        <dbReference type="Proteomes" id="UP001597115"/>
    </source>
</evidence>
<reference evidence="3" key="1">
    <citation type="journal article" date="2019" name="Int. J. Syst. Evol. Microbiol.">
        <title>The Global Catalogue of Microorganisms (GCM) 10K type strain sequencing project: providing services to taxonomists for standard genome sequencing and annotation.</title>
        <authorList>
            <consortium name="The Broad Institute Genomics Platform"/>
            <consortium name="The Broad Institute Genome Sequencing Center for Infectious Disease"/>
            <person name="Wu L."/>
            <person name="Ma J."/>
        </authorList>
    </citation>
    <scope>NUCLEOTIDE SEQUENCE [LARGE SCALE GENOMIC DNA]</scope>
    <source>
        <strain evidence="3">CGMCC 1.16275</strain>
    </source>
</reference>
<proteinExistence type="predicted"/>
<evidence type="ECO:0000259" key="1">
    <source>
        <dbReference type="Pfam" id="PF13936"/>
    </source>
</evidence>
<accession>A0ABW4HZP6</accession>
<name>A0ABW4HZP6_9SPHN</name>
<dbReference type="Gene3D" id="3.40.50.300">
    <property type="entry name" value="P-loop containing nucleotide triphosphate hydrolases"/>
    <property type="match status" value="1"/>
</dbReference>
<keyword evidence="3" id="KW-1185">Reference proteome</keyword>
<comment type="caution">
    <text evidence="2">The sequence shown here is derived from an EMBL/GenBank/DDBJ whole genome shotgun (WGS) entry which is preliminary data.</text>
</comment>
<dbReference type="RefSeq" id="WP_380886871.1">
    <property type="nucleotide sequence ID" value="NZ_JBHUDY010000001.1"/>
</dbReference>
<dbReference type="SUPFAM" id="SSF46689">
    <property type="entry name" value="Homeodomain-like"/>
    <property type="match status" value="1"/>
</dbReference>
<dbReference type="Proteomes" id="UP001597115">
    <property type="component" value="Unassembled WGS sequence"/>
</dbReference>
<gene>
    <name evidence="2" type="ORF">ACFSCW_03305</name>
</gene>
<dbReference type="InterPro" id="IPR027417">
    <property type="entry name" value="P-loop_NTPase"/>
</dbReference>
<dbReference type="SUPFAM" id="SSF52540">
    <property type="entry name" value="P-loop containing nucleoside triphosphate hydrolases"/>
    <property type="match status" value="1"/>
</dbReference>
<dbReference type="Gene3D" id="1.10.10.10">
    <property type="entry name" value="Winged helix-like DNA-binding domain superfamily/Winged helix DNA-binding domain"/>
    <property type="match status" value="1"/>
</dbReference>
<dbReference type="Pfam" id="PF13936">
    <property type="entry name" value="HTH_38"/>
    <property type="match status" value="1"/>
</dbReference>
<dbReference type="InterPro" id="IPR009057">
    <property type="entry name" value="Homeodomain-like_sf"/>
</dbReference>